<accession>A0A542ZPS1</accession>
<dbReference type="Gene3D" id="3.60.20.10">
    <property type="entry name" value="Glutamine Phosphoribosylpyrophosphate, subunit 1, domain 1"/>
    <property type="match status" value="1"/>
</dbReference>
<dbReference type="AlphaFoldDB" id="A0A542ZPS1"/>
<dbReference type="Proteomes" id="UP000316196">
    <property type="component" value="Unassembled WGS sequence"/>
</dbReference>
<keyword evidence="2 3" id="KW-0647">Proteasome</keyword>
<evidence type="ECO:0000313" key="5">
    <source>
        <dbReference type="Proteomes" id="UP000316196"/>
    </source>
</evidence>
<dbReference type="RefSeq" id="WP_142092193.1">
    <property type="nucleotide sequence ID" value="NZ_BAAAMD010000003.1"/>
</dbReference>
<keyword evidence="1" id="KW-0963">Cytoplasm</keyword>
<dbReference type="PROSITE" id="PS51475">
    <property type="entry name" value="PROTEASOME_ALPHA_2"/>
    <property type="match status" value="1"/>
</dbReference>
<dbReference type="GO" id="GO:0051603">
    <property type="term" value="P:proteolysis involved in protein catabolic process"/>
    <property type="evidence" value="ECO:0007669"/>
    <property type="project" value="InterPro"/>
</dbReference>
<dbReference type="InterPro" id="IPR029055">
    <property type="entry name" value="Ntn_hydrolases_N"/>
</dbReference>
<protein>
    <submittedName>
        <fullName evidence="4">Proteasome alpha subunit</fullName>
    </submittedName>
</protein>
<dbReference type="CDD" id="cd01906">
    <property type="entry name" value="proteasome_protease_HslV"/>
    <property type="match status" value="1"/>
</dbReference>
<keyword evidence="5" id="KW-1185">Reference proteome</keyword>
<dbReference type="EMBL" id="VFOR01000001">
    <property type="protein sequence ID" value="TQL62327.1"/>
    <property type="molecule type" value="Genomic_DNA"/>
</dbReference>
<evidence type="ECO:0000313" key="4">
    <source>
        <dbReference type="EMBL" id="TQL62327.1"/>
    </source>
</evidence>
<dbReference type="GO" id="GO:0004298">
    <property type="term" value="F:threonine-type endopeptidase activity"/>
    <property type="evidence" value="ECO:0007669"/>
    <property type="project" value="InterPro"/>
</dbReference>
<dbReference type="OrthoDB" id="9775643at2"/>
<dbReference type="InterPro" id="IPR001353">
    <property type="entry name" value="Proteasome_sua/b"/>
</dbReference>
<gene>
    <name evidence="4" type="ORF">FB460_0098</name>
</gene>
<evidence type="ECO:0000256" key="1">
    <source>
        <dbReference type="ARBA" id="ARBA00022490"/>
    </source>
</evidence>
<dbReference type="SUPFAM" id="SSF56235">
    <property type="entry name" value="N-terminal nucleophile aminohydrolases (Ntn hydrolases)"/>
    <property type="match status" value="1"/>
</dbReference>
<reference evidence="4 5" key="1">
    <citation type="submission" date="2019-06" db="EMBL/GenBank/DDBJ databases">
        <title>Sequencing the genomes of 1000 actinobacteria strains.</title>
        <authorList>
            <person name="Klenk H.-P."/>
        </authorList>
    </citation>
    <scope>NUCLEOTIDE SEQUENCE [LARGE SCALE GENOMIC DNA]</scope>
    <source>
        <strain evidence="4 5">DSM 8251</strain>
    </source>
</reference>
<dbReference type="Pfam" id="PF00227">
    <property type="entry name" value="Proteasome"/>
    <property type="match status" value="1"/>
</dbReference>
<sequence>MTMPMYVSPEQQMKDRADYARKGIARGRSVAVLRFAEGICLVAENRSQSLHKISEIYDRIAFAAVGRYNEFENLRIAGIRHADLRGYSYDRADVTGRGLANAYAQLLGTIFSSGMEKPYEVELIVAEIGDDAGSDEIYRLTYDGSVADEDHFAVMGGEADAIAERITALRSAKGIGDEASLTECVQIAVAGLAGERTLGVDSLEVAVLDRSREQQRKFRRLGDAELTEMLS</sequence>
<organism evidence="4 5">
    <name type="scientific">Propioniferax innocua</name>
    <dbReference type="NCBI Taxonomy" id="1753"/>
    <lineage>
        <taxon>Bacteria</taxon>
        <taxon>Bacillati</taxon>
        <taxon>Actinomycetota</taxon>
        <taxon>Actinomycetes</taxon>
        <taxon>Propionibacteriales</taxon>
        <taxon>Propionibacteriaceae</taxon>
        <taxon>Propioniferax</taxon>
    </lineage>
</organism>
<dbReference type="InterPro" id="IPR023332">
    <property type="entry name" value="Proteasome_alpha-type"/>
</dbReference>
<dbReference type="InterPro" id="IPR022296">
    <property type="entry name" value="Proteasome_asu_bac"/>
</dbReference>
<evidence type="ECO:0000256" key="3">
    <source>
        <dbReference type="PROSITE-ProRule" id="PRU00808"/>
    </source>
</evidence>
<comment type="similarity">
    <text evidence="3">Belongs to the peptidase T1A family.</text>
</comment>
<dbReference type="NCBIfam" id="TIGR03691">
    <property type="entry name" value="20S_bact_alpha"/>
    <property type="match status" value="1"/>
</dbReference>
<proteinExistence type="inferred from homology"/>
<name>A0A542ZPS1_9ACTN</name>
<dbReference type="GO" id="GO:0019773">
    <property type="term" value="C:proteasome core complex, alpha-subunit complex"/>
    <property type="evidence" value="ECO:0007669"/>
    <property type="project" value="UniProtKB-UniRule"/>
</dbReference>
<comment type="caution">
    <text evidence="4">The sequence shown here is derived from an EMBL/GenBank/DDBJ whole genome shotgun (WGS) entry which is preliminary data.</text>
</comment>
<evidence type="ECO:0000256" key="2">
    <source>
        <dbReference type="ARBA" id="ARBA00022942"/>
    </source>
</evidence>